<dbReference type="SUPFAM" id="SSF56300">
    <property type="entry name" value="Metallo-dependent phosphatases"/>
    <property type="match status" value="1"/>
</dbReference>
<evidence type="ECO:0000313" key="6">
    <source>
        <dbReference type="EMBL" id="STX50208.1"/>
    </source>
</evidence>
<evidence type="ECO:0000256" key="4">
    <source>
        <dbReference type="ARBA" id="ARBA00025742"/>
    </source>
</evidence>
<dbReference type="GO" id="GO:0046872">
    <property type="term" value="F:metal ion binding"/>
    <property type="evidence" value="ECO:0007669"/>
    <property type="project" value="UniProtKB-KW"/>
</dbReference>
<organism evidence="6 7">
    <name type="scientific">Legionella busanensis</name>
    <dbReference type="NCBI Taxonomy" id="190655"/>
    <lineage>
        <taxon>Bacteria</taxon>
        <taxon>Pseudomonadati</taxon>
        <taxon>Pseudomonadota</taxon>
        <taxon>Gammaproteobacteria</taxon>
        <taxon>Legionellales</taxon>
        <taxon>Legionellaceae</taxon>
        <taxon>Legionella</taxon>
    </lineage>
</organism>
<name>A0A378JHP6_9GAMM</name>
<dbReference type="PANTHER" id="PTHR42988:SF2">
    <property type="entry name" value="CYCLIC NUCLEOTIDE PHOSPHODIESTERASE CBUA0032-RELATED"/>
    <property type="match status" value="1"/>
</dbReference>
<keyword evidence="1" id="KW-0479">Metal-binding</keyword>
<protein>
    <submittedName>
        <fullName evidence="6">3',5'-cyclic-nucleotide phosphodiesterase</fullName>
        <ecNumber evidence="6">3.1.4.17</ecNumber>
    </submittedName>
</protein>
<dbReference type="OrthoDB" id="9811542at2"/>
<dbReference type="EMBL" id="UGOD01000001">
    <property type="protein sequence ID" value="STX50208.1"/>
    <property type="molecule type" value="Genomic_DNA"/>
</dbReference>
<feature type="domain" description="Calcineurin-like phosphoesterase" evidence="5">
    <location>
        <begin position="1"/>
        <end position="186"/>
    </location>
</feature>
<dbReference type="GO" id="GO:0004114">
    <property type="term" value="F:3',5'-cyclic-nucleotide phosphodiesterase activity"/>
    <property type="evidence" value="ECO:0007669"/>
    <property type="project" value="UniProtKB-EC"/>
</dbReference>
<dbReference type="InterPro" id="IPR050884">
    <property type="entry name" value="CNP_phosphodiesterase-III"/>
</dbReference>
<evidence type="ECO:0000256" key="2">
    <source>
        <dbReference type="ARBA" id="ARBA00022801"/>
    </source>
</evidence>
<dbReference type="EC" id="3.1.4.17" evidence="6"/>
<evidence type="ECO:0000256" key="1">
    <source>
        <dbReference type="ARBA" id="ARBA00022723"/>
    </source>
</evidence>
<dbReference type="Pfam" id="PF00149">
    <property type="entry name" value="Metallophos"/>
    <property type="match status" value="1"/>
</dbReference>
<dbReference type="Proteomes" id="UP000254794">
    <property type="component" value="Unassembled WGS sequence"/>
</dbReference>
<evidence type="ECO:0000259" key="5">
    <source>
        <dbReference type="Pfam" id="PF00149"/>
    </source>
</evidence>
<comment type="similarity">
    <text evidence="4">Belongs to the cyclic nucleotide phosphodiesterase class-III family.</text>
</comment>
<sequence length="269" mass="31397">MKIAHISDLHFGMHNKQILNAFMEDIAEHKPDAVIISGDITQRAKVWQFEQFKEFISRLSTLVLTVPGNHDIPLHNPIARLFFPFQNYKHYVTNDLTITYSNDEVRILGINSVNPYQIKDGQLSHKNLATITRYFDSQDTKLNILFFHHNFDYLEGLHKPLENDQEFLRYLKQSTVDIVCTGHLHYAHLGLIEKNDNYSCLVLHAGSLMCERSKDGLNSYYIIENNQQACRIHWRVFCESQFMTRTIHHINFANKHALLESIMQPAEEV</sequence>
<dbReference type="RefSeq" id="WP_115329816.1">
    <property type="nucleotide sequence ID" value="NZ_CAAAHP010000011.1"/>
</dbReference>
<keyword evidence="7" id="KW-1185">Reference proteome</keyword>
<evidence type="ECO:0000313" key="7">
    <source>
        <dbReference type="Proteomes" id="UP000254794"/>
    </source>
</evidence>
<dbReference type="Gene3D" id="3.60.21.10">
    <property type="match status" value="1"/>
</dbReference>
<keyword evidence="3" id="KW-0408">Iron</keyword>
<dbReference type="AlphaFoldDB" id="A0A378JHP6"/>
<proteinExistence type="inferred from homology"/>
<dbReference type="InterPro" id="IPR029052">
    <property type="entry name" value="Metallo-depent_PP-like"/>
</dbReference>
<dbReference type="PANTHER" id="PTHR42988">
    <property type="entry name" value="PHOSPHOHYDROLASE"/>
    <property type="match status" value="1"/>
</dbReference>
<keyword evidence="2 6" id="KW-0378">Hydrolase</keyword>
<reference evidence="6 7" key="1">
    <citation type="submission" date="2018-06" db="EMBL/GenBank/DDBJ databases">
        <authorList>
            <consortium name="Pathogen Informatics"/>
            <person name="Doyle S."/>
        </authorList>
    </citation>
    <scope>NUCLEOTIDE SEQUENCE [LARGE SCALE GENOMIC DNA]</scope>
    <source>
        <strain evidence="6 7">NCTC13316</strain>
    </source>
</reference>
<dbReference type="InterPro" id="IPR004843">
    <property type="entry name" value="Calcineurin-like_PHP"/>
</dbReference>
<evidence type="ECO:0000256" key="3">
    <source>
        <dbReference type="ARBA" id="ARBA00023004"/>
    </source>
</evidence>
<gene>
    <name evidence="6" type="ORF">NCTC13316_00275</name>
</gene>
<accession>A0A378JHP6</accession>